<evidence type="ECO:0000256" key="2">
    <source>
        <dbReference type="ARBA" id="ARBA00022490"/>
    </source>
</evidence>
<sequence>MGVNSGAQVFAIERKAFNEATFRCPDELGWQPERLPIISDDGEISHFRETDIPVQELVDSLVKRGFDVVSSDDAGRFVCNYVYYHSLSHAATHGTKCLFVHVPPFSKIDAGKQMEFMATLFEVLSSMLI</sequence>
<dbReference type="InterPro" id="IPR016125">
    <property type="entry name" value="Peptidase_C15-like"/>
</dbReference>
<dbReference type="PANTHER" id="PTHR23402:SF1">
    <property type="entry name" value="PYROGLUTAMYL-PEPTIDASE I"/>
    <property type="match status" value="1"/>
</dbReference>
<evidence type="ECO:0000313" key="7">
    <source>
        <dbReference type="Proteomes" id="UP000825935"/>
    </source>
</evidence>
<dbReference type="Gene3D" id="3.40.630.20">
    <property type="entry name" value="Peptidase C15, pyroglutamyl peptidase I-like"/>
    <property type="match status" value="1"/>
</dbReference>
<protein>
    <submittedName>
        <fullName evidence="6">Uncharacterized protein</fullName>
    </submittedName>
</protein>
<evidence type="ECO:0000256" key="5">
    <source>
        <dbReference type="ARBA" id="ARBA00022807"/>
    </source>
</evidence>
<keyword evidence="2" id="KW-0963">Cytoplasm</keyword>
<dbReference type="FunFam" id="3.40.630.20:FF:000003">
    <property type="entry name" value="Pyrrolidone-carboxylate peptidase isoform A"/>
    <property type="match status" value="1"/>
</dbReference>
<name>A0A8T2Q2C8_CERRI</name>
<keyword evidence="3" id="KW-0645">Protease</keyword>
<evidence type="ECO:0000313" key="6">
    <source>
        <dbReference type="EMBL" id="KAH7277884.1"/>
    </source>
</evidence>
<dbReference type="SUPFAM" id="SSF53182">
    <property type="entry name" value="Pyrrolidone carboxyl peptidase (pyroglutamate aminopeptidase)"/>
    <property type="match status" value="1"/>
</dbReference>
<keyword evidence="5" id="KW-0788">Thiol protease</keyword>
<keyword evidence="7" id="KW-1185">Reference proteome</keyword>
<dbReference type="EMBL" id="CM035443">
    <property type="protein sequence ID" value="KAH7277884.1"/>
    <property type="molecule type" value="Genomic_DNA"/>
</dbReference>
<dbReference type="PANTHER" id="PTHR23402">
    <property type="entry name" value="PROTEASE FAMILY C15 PYROGLUTAMYL-PEPTIDASE I-RELATED"/>
    <property type="match status" value="1"/>
</dbReference>
<dbReference type="OrthoDB" id="407146at2759"/>
<comment type="caution">
    <text evidence="6">The sequence shown here is derived from an EMBL/GenBank/DDBJ whole genome shotgun (WGS) entry which is preliminary data.</text>
</comment>
<dbReference type="AlphaFoldDB" id="A0A8T2Q2C8"/>
<dbReference type="GO" id="GO:0016920">
    <property type="term" value="F:pyroglutamyl-peptidase activity"/>
    <property type="evidence" value="ECO:0007669"/>
    <property type="project" value="InterPro"/>
</dbReference>
<dbReference type="OMA" id="ATHGTKC"/>
<dbReference type="InterPro" id="IPR000816">
    <property type="entry name" value="Peptidase_C15"/>
</dbReference>
<organism evidence="6 7">
    <name type="scientific">Ceratopteris richardii</name>
    <name type="common">Triangle waterfern</name>
    <dbReference type="NCBI Taxonomy" id="49495"/>
    <lineage>
        <taxon>Eukaryota</taxon>
        <taxon>Viridiplantae</taxon>
        <taxon>Streptophyta</taxon>
        <taxon>Embryophyta</taxon>
        <taxon>Tracheophyta</taxon>
        <taxon>Polypodiopsida</taxon>
        <taxon>Polypodiidae</taxon>
        <taxon>Polypodiales</taxon>
        <taxon>Pteridineae</taxon>
        <taxon>Pteridaceae</taxon>
        <taxon>Parkerioideae</taxon>
        <taxon>Ceratopteris</taxon>
    </lineage>
</organism>
<dbReference type="PRINTS" id="PR00706">
    <property type="entry name" value="PYROGLUPTASE"/>
</dbReference>
<dbReference type="GO" id="GO:0006508">
    <property type="term" value="P:proteolysis"/>
    <property type="evidence" value="ECO:0007669"/>
    <property type="project" value="UniProtKB-KW"/>
</dbReference>
<reference evidence="6" key="1">
    <citation type="submission" date="2021-08" db="EMBL/GenBank/DDBJ databases">
        <title>WGS assembly of Ceratopteris richardii.</title>
        <authorList>
            <person name="Marchant D.B."/>
            <person name="Chen G."/>
            <person name="Jenkins J."/>
            <person name="Shu S."/>
            <person name="Leebens-Mack J."/>
            <person name="Grimwood J."/>
            <person name="Schmutz J."/>
            <person name="Soltis P."/>
            <person name="Soltis D."/>
            <person name="Chen Z.-H."/>
        </authorList>
    </citation>
    <scope>NUCLEOTIDE SEQUENCE</scope>
    <source>
        <strain evidence="6">Whitten #5841</strain>
        <tissue evidence="6">Leaf</tissue>
    </source>
</reference>
<gene>
    <name evidence="6" type="ORF">KP509_38G013300</name>
</gene>
<dbReference type="GO" id="GO:0005829">
    <property type="term" value="C:cytosol"/>
    <property type="evidence" value="ECO:0007669"/>
    <property type="project" value="InterPro"/>
</dbReference>
<evidence type="ECO:0000256" key="4">
    <source>
        <dbReference type="ARBA" id="ARBA00022801"/>
    </source>
</evidence>
<accession>A0A8T2Q2C8</accession>
<comment type="similarity">
    <text evidence="1">Belongs to the peptidase C15 family.</text>
</comment>
<dbReference type="InterPro" id="IPR036440">
    <property type="entry name" value="Peptidase_C15-like_sf"/>
</dbReference>
<evidence type="ECO:0000256" key="1">
    <source>
        <dbReference type="ARBA" id="ARBA00006641"/>
    </source>
</evidence>
<evidence type="ECO:0000256" key="3">
    <source>
        <dbReference type="ARBA" id="ARBA00022670"/>
    </source>
</evidence>
<proteinExistence type="inferred from homology"/>
<keyword evidence="4" id="KW-0378">Hydrolase</keyword>
<dbReference type="Proteomes" id="UP000825935">
    <property type="component" value="Chromosome 38"/>
</dbReference>
<dbReference type="Pfam" id="PF01470">
    <property type="entry name" value="Peptidase_C15"/>
    <property type="match status" value="1"/>
</dbReference>